<dbReference type="Pfam" id="PF00106">
    <property type="entry name" value="adh_short"/>
    <property type="match status" value="1"/>
</dbReference>
<evidence type="ECO:0000313" key="3">
    <source>
        <dbReference type="EMBL" id="KAK4189157.1"/>
    </source>
</evidence>
<dbReference type="PANTHER" id="PTHR42901:SF1">
    <property type="entry name" value="ALCOHOL DEHYDROGENASE"/>
    <property type="match status" value="1"/>
</dbReference>
<comment type="similarity">
    <text evidence="1">Belongs to the short-chain dehydrogenases/reductases (SDR) family.</text>
</comment>
<dbReference type="PANTHER" id="PTHR42901">
    <property type="entry name" value="ALCOHOL DEHYDROGENASE"/>
    <property type="match status" value="1"/>
</dbReference>
<comment type="caution">
    <text evidence="3">The sequence shown here is derived from an EMBL/GenBank/DDBJ whole genome shotgun (WGS) entry which is preliminary data.</text>
</comment>
<dbReference type="InterPro" id="IPR002347">
    <property type="entry name" value="SDR_fam"/>
</dbReference>
<evidence type="ECO:0000256" key="2">
    <source>
        <dbReference type="ARBA" id="ARBA00023002"/>
    </source>
</evidence>
<dbReference type="CDD" id="cd05233">
    <property type="entry name" value="SDR_c"/>
    <property type="match status" value="1"/>
</dbReference>
<dbReference type="PRINTS" id="PR00081">
    <property type="entry name" value="GDHRDH"/>
</dbReference>
<dbReference type="InterPro" id="IPR036291">
    <property type="entry name" value="NAD(P)-bd_dom_sf"/>
</dbReference>
<dbReference type="AlphaFoldDB" id="A0AAN7AKA6"/>
<keyword evidence="4" id="KW-1185">Reference proteome</keyword>
<dbReference type="GO" id="GO:0016491">
    <property type="term" value="F:oxidoreductase activity"/>
    <property type="evidence" value="ECO:0007669"/>
    <property type="project" value="UniProtKB-KW"/>
</dbReference>
<dbReference type="SUPFAM" id="SSF51735">
    <property type="entry name" value="NAD(P)-binding Rossmann-fold domains"/>
    <property type="match status" value="1"/>
</dbReference>
<organism evidence="3 4">
    <name type="scientific">Podospora australis</name>
    <dbReference type="NCBI Taxonomy" id="1536484"/>
    <lineage>
        <taxon>Eukaryota</taxon>
        <taxon>Fungi</taxon>
        <taxon>Dikarya</taxon>
        <taxon>Ascomycota</taxon>
        <taxon>Pezizomycotina</taxon>
        <taxon>Sordariomycetes</taxon>
        <taxon>Sordariomycetidae</taxon>
        <taxon>Sordariales</taxon>
        <taxon>Podosporaceae</taxon>
        <taxon>Podospora</taxon>
    </lineage>
</organism>
<dbReference type="EMBL" id="MU864379">
    <property type="protein sequence ID" value="KAK4189157.1"/>
    <property type="molecule type" value="Genomic_DNA"/>
</dbReference>
<dbReference type="Proteomes" id="UP001302126">
    <property type="component" value="Unassembled WGS sequence"/>
</dbReference>
<evidence type="ECO:0000256" key="1">
    <source>
        <dbReference type="ARBA" id="ARBA00006484"/>
    </source>
</evidence>
<dbReference type="Gene3D" id="3.40.50.720">
    <property type="entry name" value="NAD(P)-binding Rossmann-like Domain"/>
    <property type="match status" value="1"/>
</dbReference>
<keyword evidence="2" id="KW-0560">Oxidoreductase</keyword>
<accession>A0AAN7AKA6</accession>
<protein>
    <submittedName>
        <fullName evidence="3">Oxidoreductase-like protein 1</fullName>
    </submittedName>
</protein>
<reference evidence="3" key="1">
    <citation type="journal article" date="2023" name="Mol. Phylogenet. Evol.">
        <title>Genome-scale phylogeny and comparative genomics of the fungal order Sordariales.</title>
        <authorList>
            <person name="Hensen N."/>
            <person name="Bonometti L."/>
            <person name="Westerberg I."/>
            <person name="Brannstrom I.O."/>
            <person name="Guillou S."/>
            <person name="Cros-Aarteil S."/>
            <person name="Calhoun S."/>
            <person name="Haridas S."/>
            <person name="Kuo A."/>
            <person name="Mondo S."/>
            <person name="Pangilinan J."/>
            <person name="Riley R."/>
            <person name="LaButti K."/>
            <person name="Andreopoulos B."/>
            <person name="Lipzen A."/>
            <person name="Chen C."/>
            <person name="Yan M."/>
            <person name="Daum C."/>
            <person name="Ng V."/>
            <person name="Clum A."/>
            <person name="Steindorff A."/>
            <person name="Ohm R.A."/>
            <person name="Martin F."/>
            <person name="Silar P."/>
            <person name="Natvig D.O."/>
            <person name="Lalanne C."/>
            <person name="Gautier V."/>
            <person name="Ament-Velasquez S.L."/>
            <person name="Kruys A."/>
            <person name="Hutchinson M.I."/>
            <person name="Powell A.J."/>
            <person name="Barry K."/>
            <person name="Miller A.N."/>
            <person name="Grigoriev I.V."/>
            <person name="Debuchy R."/>
            <person name="Gladieux P."/>
            <person name="Hiltunen Thoren M."/>
            <person name="Johannesson H."/>
        </authorList>
    </citation>
    <scope>NUCLEOTIDE SEQUENCE</scope>
    <source>
        <strain evidence="3">PSN309</strain>
    </source>
</reference>
<gene>
    <name evidence="3" type="ORF">QBC35DRAFT_168502</name>
</gene>
<sequence>MADEQPPFPTPVLPYHRKAYPAIDPTRPELSSKGKSIFITGAGSGIGAEVASAFAKSGAAHIGLGGRRLPNLEETKAKIASSHPNVKVHIFQADIADEKSITEAVASFASQTDSGKIDVLVANAGYSAPGGTVDKFDPEELKRNFEINVFGQFNTLRAFHPLAAPGAVVVHTTTGLVHTSPFPGQVAYQSSKLAATRIFDAFRSENPEIRVIQFHPGLPVTDIYSTISKYAGPIPTDDIDLSGAFAVWAASPEAAFLDGRLVWASWDIDSLKAQASELSADPFKYTVGLLGFPKF</sequence>
<name>A0AAN7AKA6_9PEZI</name>
<proteinExistence type="inferred from homology"/>
<reference evidence="3" key="2">
    <citation type="submission" date="2023-05" db="EMBL/GenBank/DDBJ databases">
        <authorList>
            <consortium name="Lawrence Berkeley National Laboratory"/>
            <person name="Steindorff A."/>
            <person name="Hensen N."/>
            <person name="Bonometti L."/>
            <person name="Westerberg I."/>
            <person name="Brannstrom I.O."/>
            <person name="Guillou S."/>
            <person name="Cros-Aarteil S."/>
            <person name="Calhoun S."/>
            <person name="Haridas S."/>
            <person name="Kuo A."/>
            <person name="Mondo S."/>
            <person name="Pangilinan J."/>
            <person name="Riley R."/>
            <person name="Labutti K."/>
            <person name="Andreopoulos B."/>
            <person name="Lipzen A."/>
            <person name="Chen C."/>
            <person name="Yanf M."/>
            <person name="Daum C."/>
            <person name="Ng V."/>
            <person name="Clum A."/>
            <person name="Ohm R."/>
            <person name="Martin F."/>
            <person name="Silar P."/>
            <person name="Natvig D."/>
            <person name="Lalanne C."/>
            <person name="Gautier V."/>
            <person name="Ament-Velasquez S.L."/>
            <person name="Kruys A."/>
            <person name="Hutchinson M.I."/>
            <person name="Powell A.J."/>
            <person name="Barry K."/>
            <person name="Miller A.N."/>
            <person name="Grigoriev I.V."/>
            <person name="Debuchy R."/>
            <person name="Gladieux P."/>
            <person name="Thoren M.H."/>
            <person name="Johannesson H."/>
        </authorList>
    </citation>
    <scope>NUCLEOTIDE SEQUENCE</scope>
    <source>
        <strain evidence="3">PSN309</strain>
    </source>
</reference>
<evidence type="ECO:0000313" key="4">
    <source>
        <dbReference type="Proteomes" id="UP001302126"/>
    </source>
</evidence>